<accession>A0A290YZH4</accession>
<dbReference type="Gene3D" id="3.40.50.410">
    <property type="entry name" value="von Willebrand factor, type A domain"/>
    <property type="match status" value="1"/>
</dbReference>
<dbReference type="KEGG" id="apre:CNX65_01605"/>
<keyword evidence="3" id="KW-1185">Reference proteome</keyword>
<evidence type="ECO:0000259" key="1">
    <source>
        <dbReference type="PROSITE" id="PS50234"/>
    </source>
</evidence>
<evidence type="ECO:0000313" key="2">
    <source>
        <dbReference type="EMBL" id="ATE52145.1"/>
    </source>
</evidence>
<name>A0A290YZH4_9PSEU</name>
<dbReference type="InterPro" id="IPR036465">
    <property type="entry name" value="vWFA_dom_sf"/>
</dbReference>
<dbReference type="SMART" id="SM00327">
    <property type="entry name" value="VWA"/>
    <property type="match status" value="1"/>
</dbReference>
<proteinExistence type="predicted"/>
<feature type="domain" description="VWFA" evidence="1">
    <location>
        <begin position="359"/>
        <end position="555"/>
    </location>
</feature>
<dbReference type="PROSITE" id="PS50234">
    <property type="entry name" value="VWFA"/>
    <property type="match status" value="1"/>
</dbReference>
<evidence type="ECO:0000313" key="3">
    <source>
        <dbReference type="Proteomes" id="UP000218505"/>
    </source>
</evidence>
<reference evidence="2" key="1">
    <citation type="submission" date="2017-09" db="EMBL/GenBank/DDBJ databases">
        <title>Complete Genome Sequence of ansamitocin-producing Bacterium Actinosynnema pretiosum X47.</title>
        <authorList>
            <person name="Cao G."/>
            <person name="Zong G."/>
            <person name="Zhong C."/>
            <person name="Fu J."/>
        </authorList>
    </citation>
    <scope>NUCLEOTIDE SEQUENCE [LARGE SCALE GENOMIC DNA]</scope>
    <source>
        <strain evidence="2">X47</strain>
    </source>
</reference>
<dbReference type="InterPro" id="IPR002035">
    <property type="entry name" value="VWF_A"/>
</dbReference>
<dbReference type="Pfam" id="PF13531">
    <property type="entry name" value="SBP_bac_11"/>
    <property type="match status" value="1"/>
</dbReference>
<sequence length="564" mass="58364">MSARSERPNRARRIALPLGTLVGVLAAGATAVVALKATSGPDCTGALPLKVATTPAAEAVVRGAADDYQATQPVVDGRCVQVQVETRTAADVAHELPTARINPPVMWVPDSTMWAEEAQRQSASLGAEAPVLEVGEPLAGSPLVIAGPAEKLRGLGWPSTAVAWASVLAPGVEAAVSDPTTSTEGLATLAVIRARLGNADGTPNQELIGSLMRIGRNAVTVRDSFNRVGQDEGSAPLFTASEQAVLAANRAAGGLRVAASYPAEGTMMLDYPVVRIKRASDQPGTGVAASGFEQALRSAKTRERFVDAGFRTPDGQAAAGLSAERDGVGGDAVNAMPKPSPAEVSELLGTWGAVSLDSRMLAVLDVSGSMTELMGNGQTRMAAASEAALTALGMLPDTSEIGLWAFSTNKNPPNDWVELVPLGPLGEVLGSAPRRTRLQQGAKGLAALVGGGTALNDTTLAAFRRMQSAYDPEKINSVVLITDGRNDDYASITTAQLLRTLEAESDPARPIPLIMVGLGQEADMEALRAISAATGGKAYQALEASDIRSVLLDAISQRRCRPNC</sequence>
<dbReference type="Proteomes" id="UP000218505">
    <property type="component" value="Chromosome"/>
</dbReference>
<dbReference type="SUPFAM" id="SSF53850">
    <property type="entry name" value="Periplasmic binding protein-like II"/>
    <property type="match status" value="1"/>
</dbReference>
<dbReference type="Pfam" id="PF13519">
    <property type="entry name" value="VWA_2"/>
    <property type="match status" value="1"/>
</dbReference>
<gene>
    <name evidence="2" type="ORF">CNX65_01605</name>
</gene>
<dbReference type="EMBL" id="CP023445">
    <property type="protein sequence ID" value="ATE52145.1"/>
    <property type="molecule type" value="Genomic_DNA"/>
</dbReference>
<organism evidence="2 3">
    <name type="scientific">Actinosynnema pretiosum</name>
    <dbReference type="NCBI Taxonomy" id="42197"/>
    <lineage>
        <taxon>Bacteria</taxon>
        <taxon>Bacillati</taxon>
        <taxon>Actinomycetota</taxon>
        <taxon>Actinomycetes</taxon>
        <taxon>Pseudonocardiales</taxon>
        <taxon>Pseudonocardiaceae</taxon>
        <taxon>Actinosynnema</taxon>
    </lineage>
</organism>
<dbReference type="AlphaFoldDB" id="A0A290YZH4"/>
<dbReference type="SUPFAM" id="SSF53300">
    <property type="entry name" value="vWA-like"/>
    <property type="match status" value="1"/>
</dbReference>
<dbReference type="RefSeq" id="WP_096491177.1">
    <property type="nucleotide sequence ID" value="NZ_CP023445.1"/>
</dbReference>
<protein>
    <submittedName>
        <fullName evidence="2">VWA domain-containing protein</fullName>
    </submittedName>
</protein>